<dbReference type="OrthoDB" id="7984201at2759"/>
<keyword evidence="1" id="KW-0472">Membrane</keyword>
<dbReference type="PROSITE" id="PS50007">
    <property type="entry name" value="PIPLC_X_DOMAIN"/>
    <property type="match status" value="1"/>
</dbReference>
<dbReference type="GO" id="GO:0008081">
    <property type="term" value="F:phosphoric diester hydrolase activity"/>
    <property type="evidence" value="ECO:0007669"/>
    <property type="project" value="InterPro"/>
</dbReference>
<dbReference type="CDD" id="cd08588">
    <property type="entry name" value="PI-PLCc_At5g67130_like"/>
    <property type="match status" value="1"/>
</dbReference>
<keyword evidence="1" id="KW-1133">Transmembrane helix</keyword>
<dbReference type="InterPro" id="IPR017946">
    <property type="entry name" value="PLC-like_Pdiesterase_TIM-brl"/>
</dbReference>
<evidence type="ECO:0000256" key="1">
    <source>
        <dbReference type="SAM" id="Phobius"/>
    </source>
</evidence>
<dbReference type="PANTHER" id="PTHR13593:SF89">
    <property type="entry name" value="PLC-LIKE PHOSPHODIESTERASES SUPERFAMILY PROTEIN"/>
    <property type="match status" value="1"/>
</dbReference>
<dbReference type="SUPFAM" id="SSF51695">
    <property type="entry name" value="PLC-like phosphodiesterases"/>
    <property type="match status" value="1"/>
</dbReference>
<accession>A0A8T2T0A4</accession>
<name>A0A8T2T0A4_CERRI</name>
<organism evidence="2 3">
    <name type="scientific">Ceratopteris richardii</name>
    <name type="common">Triangle waterfern</name>
    <dbReference type="NCBI Taxonomy" id="49495"/>
    <lineage>
        <taxon>Eukaryota</taxon>
        <taxon>Viridiplantae</taxon>
        <taxon>Streptophyta</taxon>
        <taxon>Embryophyta</taxon>
        <taxon>Tracheophyta</taxon>
        <taxon>Polypodiopsida</taxon>
        <taxon>Polypodiidae</taxon>
        <taxon>Polypodiales</taxon>
        <taxon>Pteridineae</taxon>
        <taxon>Pteridaceae</taxon>
        <taxon>Parkerioideae</taxon>
        <taxon>Ceratopteris</taxon>
    </lineage>
</organism>
<dbReference type="EMBL" id="CM035422">
    <property type="protein sequence ID" value="KAH7374013.1"/>
    <property type="molecule type" value="Genomic_DNA"/>
</dbReference>
<dbReference type="Proteomes" id="UP000825935">
    <property type="component" value="Chromosome 17"/>
</dbReference>
<sequence>MSIMNLHANMVVVVTELVVAYFLIRVPVLGSGRSCFSGQCQLNDECSVDTDCSRGLFCSSCDADNSTSSSCHRYQATNVTAIKGGLPFNRYSWLTTHNSFSIVGEPMLTGPRFTFYNQQDSITNQLNNGVRGFMLDMYDFLDDIWLCHSFGGLCHNYTAFRPAIYTLKEIESFLAANPSEVVSIFIEDYVSSRNGLTNLFAAAGLRKYWFPVSSMPKDGGDWPTLTEMISKNHRLLVFTSNSTKEANEGIAYNWRYILENHSGDGGMFGNCSNRDESEALNSRNRSLFLINYFPTFPNQDKACIYNSAPLLKMLSLCYNAAGRRWPNFVAVNFYKQSDGSGVFGALDTINGGLICGCSDIASCKLHLSYGTCPNVKNASTTTIGRHPNVQSSTVMSPPYAHADENSKSRGFRHRYCHLHFEVLILLLFVTSFRRPIL</sequence>
<feature type="transmembrane region" description="Helical" evidence="1">
    <location>
        <begin position="6"/>
        <end position="24"/>
    </location>
</feature>
<dbReference type="GO" id="GO:0006629">
    <property type="term" value="P:lipid metabolic process"/>
    <property type="evidence" value="ECO:0007669"/>
    <property type="project" value="InterPro"/>
</dbReference>
<keyword evidence="3" id="KW-1185">Reference proteome</keyword>
<evidence type="ECO:0000313" key="3">
    <source>
        <dbReference type="Proteomes" id="UP000825935"/>
    </source>
</evidence>
<dbReference type="OMA" id="QQGSVVH"/>
<evidence type="ECO:0000313" key="2">
    <source>
        <dbReference type="EMBL" id="KAH7374015.1"/>
    </source>
</evidence>
<dbReference type="Gene3D" id="3.20.20.190">
    <property type="entry name" value="Phosphatidylinositol (PI) phosphodiesterase"/>
    <property type="match status" value="1"/>
</dbReference>
<keyword evidence="1" id="KW-0812">Transmembrane</keyword>
<dbReference type="InterPro" id="IPR051057">
    <property type="entry name" value="PI-PLC_domain"/>
</dbReference>
<gene>
    <name evidence="2" type="ORF">KP509_17G083600</name>
</gene>
<dbReference type="EMBL" id="CM035422">
    <property type="protein sequence ID" value="KAH7374015.1"/>
    <property type="molecule type" value="Genomic_DNA"/>
</dbReference>
<dbReference type="AlphaFoldDB" id="A0A8T2T0A4"/>
<reference evidence="2" key="1">
    <citation type="submission" date="2021-08" db="EMBL/GenBank/DDBJ databases">
        <title>WGS assembly of Ceratopteris richardii.</title>
        <authorList>
            <person name="Marchant D.B."/>
            <person name="Chen G."/>
            <person name="Jenkins J."/>
            <person name="Shu S."/>
            <person name="Leebens-Mack J."/>
            <person name="Grimwood J."/>
            <person name="Schmutz J."/>
            <person name="Soltis P."/>
            <person name="Soltis D."/>
            <person name="Chen Z.-H."/>
        </authorList>
    </citation>
    <scope>NUCLEOTIDE SEQUENCE</scope>
    <source>
        <strain evidence="2">Whitten #5841</strain>
        <tissue evidence="2">Leaf</tissue>
    </source>
</reference>
<comment type="caution">
    <text evidence="2">The sequence shown here is derived from an EMBL/GenBank/DDBJ whole genome shotgun (WGS) entry which is preliminary data.</text>
</comment>
<dbReference type="Pfam" id="PF26178">
    <property type="entry name" value="PI-PLC_cat"/>
    <property type="match status" value="1"/>
</dbReference>
<proteinExistence type="predicted"/>
<dbReference type="PANTHER" id="PTHR13593">
    <property type="match status" value="1"/>
</dbReference>
<protein>
    <submittedName>
        <fullName evidence="2">Uncharacterized protein</fullName>
    </submittedName>
</protein>